<dbReference type="GO" id="GO:0016972">
    <property type="term" value="F:thiol oxidase activity"/>
    <property type="evidence" value="ECO:0007669"/>
    <property type="project" value="UniProtKB-EC"/>
</dbReference>
<evidence type="ECO:0000256" key="3">
    <source>
        <dbReference type="ARBA" id="ARBA00022630"/>
    </source>
</evidence>
<protein>
    <recommendedName>
        <fullName evidence="2">thiol oxidase</fullName>
        <ecNumber evidence="2">1.8.3.2</ecNumber>
    </recommendedName>
</protein>
<evidence type="ECO:0000256" key="2">
    <source>
        <dbReference type="ARBA" id="ARBA00012512"/>
    </source>
</evidence>
<feature type="domain" description="ERV/ALR sulfhydryl oxidase" evidence="7">
    <location>
        <begin position="8"/>
        <end position="106"/>
    </location>
</feature>
<keyword evidence="6" id="KW-1015">Disulfide bond</keyword>
<evidence type="ECO:0000256" key="1">
    <source>
        <dbReference type="ARBA" id="ARBA00001974"/>
    </source>
</evidence>
<dbReference type="AlphaFoldDB" id="A0A6C0IYI2"/>
<dbReference type="EC" id="1.8.3.2" evidence="2"/>
<keyword evidence="5" id="KW-0560">Oxidoreductase</keyword>
<keyword evidence="3" id="KW-0285">Flavoprotein</keyword>
<name>A0A6C0IYI2_9ZZZZ</name>
<sequence>MYVYRDKRFMKPKFWGRAFWNYMFMYSKYSESSKRTPLQHFKTLSFFVACNKCRSEFIKKLRNDAPPEGKHELFEWIWKFKNEVNKRQREHLPGHQGKKDISLSKAKKNQHAMSDFSVLSIFFKKLIPSMPTLPAGHYFRGSNRYNLYRVTEKLRILVQDILDIPNMYDLLSSTHRK</sequence>
<evidence type="ECO:0000259" key="7">
    <source>
        <dbReference type="PROSITE" id="PS51324"/>
    </source>
</evidence>
<accession>A0A6C0IYI2</accession>
<reference evidence="8" key="1">
    <citation type="journal article" date="2020" name="Nature">
        <title>Giant virus diversity and host interactions through global metagenomics.</title>
        <authorList>
            <person name="Schulz F."/>
            <person name="Roux S."/>
            <person name="Paez-Espino D."/>
            <person name="Jungbluth S."/>
            <person name="Walsh D.A."/>
            <person name="Denef V.J."/>
            <person name="McMahon K.D."/>
            <person name="Konstantinidis K.T."/>
            <person name="Eloe-Fadrosh E.A."/>
            <person name="Kyrpides N.C."/>
            <person name="Woyke T."/>
        </authorList>
    </citation>
    <scope>NUCLEOTIDE SEQUENCE</scope>
    <source>
        <strain evidence="8">GVMAG-M-3300025626-8</strain>
    </source>
</reference>
<dbReference type="Pfam" id="PF04777">
    <property type="entry name" value="Evr1_Alr"/>
    <property type="match status" value="1"/>
</dbReference>
<dbReference type="InterPro" id="IPR036774">
    <property type="entry name" value="ERV/ALR_sulphydryl_oxid_sf"/>
</dbReference>
<evidence type="ECO:0000313" key="8">
    <source>
        <dbReference type="EMBL" id="QHT98102.1"/>
    </source>
</evidence>
<proteinExistence type="predicted"/>
<organism evidence="8">
    <name type="scientific">viral metagenome</name>
    <dbReference type="NCBI Taxonomy" id="1070528"/>
    <lineage>
        <taxon>unclassified sequences</taxon>
        <taxon>metagenomes</taxon>
        <taxon>organismal metagenomes</taxon>
    </lineage>
</organism>
<dbReference type="InterPro" id="IPR017905">
    <property type="entry name" value="ERV/ALR_sulphydryl_oxidase"/>
</dbReference>
<keyword evidence="4" id="KW-0274">FAD</keyword>
<dbReference type="EMBL" id="MN740287">
    <property type="protein sequence ID" value="QHT98102.1"/>
    <property type="molecule type" value="Genomic_DNA"/>
</dbReference>
<comment type="cofactor">
    <cofactor evidence="1">
        <name>FAD</name>
        <dbReference type="ChEBI" id="CHEBI:57692"/>
    </cofactor>
</comment>
<evidence type="ECO:0000256" key="5">
    <source>
        <dbReference type="ARBA" id="ARBA00023002"/>
    </source>
</evidence>
<dbReference type="PROSITE" id="PS51324">
    <property type="entry name" value="ERV_ALR"/>
    <property type="match status" value="1"/>
</dbReference>
<evidence type="ECO:0000256" key="4">
    <source>
        <dbReference type="ARBA" id="ARBA00022827"/>
    </source>
</evidence>
<dbReference type="SUPFAM" id="SSF69000">
    <property type="entry name" value="FAD-dependent thiol oxidase"/>
    <property type="match status" value="1"/>
</dbReference>
<dbReference type="Gene3D" id="1.20.120.310">
    <property type="entry name" value="ERV/ALR sulfhydryl oxidase domain"/>
    <property type="match status" value="1"/>
</dbReference>
<evidence type="ECO:0000256" key="6">
    <source>
        <dbReference type="ARBA" id="ARBA00023157"/>
    </source>
</evidence>